<dbReference type="RefSeq" id="XP_018140913.1">
    <property type="nucleotide sequence ID" value="XM_018294213.1"/>
</dbReference>
<evidence type="ECO:0000313" key="1">
    <source>
        <dbReference type="EMBL" id="OAQ63333.1"/>
    </source>
</evidence>
<accession>A0A179FE29</accession>
<comment type="caution">
    <text evidence="1">The sequence shown here is derived from an EMBL/GenBank/DDBJ whole genome shotgun (WGS) entry which is preliminary data.</text>
</comment>
<dbReference type="EMBL" id="LSBJ02000006">
    <property type="protein sequence ID" value="OAQ63333.1"/>
    <property type="molecule type" value="Genomic_DNA"/>
</dbReference>
<dbReference type="AlphaFoldDB" id="A0A179FE29"/>
<dbReference type="GO" id="GO:0016740">
    <property type="term" value="F:transferase activity"/>
    <property type="evidence" value="ECO:0007669"/>
    <property type="project" value="UniProtKB-KW"/>
</dbReference>
<keyword evidence="2" id="KW-1185">Reference proteome</keyword>
<evidence type="ECO:0000313" key="2">
    <source>
        <dbReference type="Proteomes" id="UP000078397"/>
    </source>
</evidence>
<proteinExistence type="predicted"/>
<organism evidence="1 2">
    <name type="scientific">Pochonia chlamydosporia 170</name>
    <dbReference type="NCBI Taxonomy" id="1380566"/>
    <lineage>
        <taxon>Eukaryota</taxon>
        <taxon>Fungi</taxon>
        <taxon>Dikarya</taxon>
        <taxon>Ascomycota</taxon>
        <taxon>Pezizomycotina</taxon>
        <taxon>Sordariomycetes</taxon>
        <taxon>Hypocreomycetidae</taxon>
        <taxon>Hypocreales</taxon>
        <taxon>Clavicipitaceae</taxon>
        <taxon>Pochonia</taxon>
    </lineage>
</organism>
<gene>
    <name evidence="1" type="ORF">VFPPC_16460</name>
</gene>
<dbReference type="OrthoDB" id="5291002at2759"/>
<sequence length="135" mass="14605">MPKAYIGIKFHPNASNKPTIEALTTALTTAGFTTTCIHRDVELFGEVHLSPAALMDKTFEVIRSCDLVVIELSEKGVGLGIEAGYAFARDIPVVAVARKGADISNTLRGVSREVFEYESWEELGVFLGGLYGRLG</sequence>
<dbReference type="KEGG" id="pchm:VFPPC_16460"/>
<dbReference type="SUPFAM" id="SSF52309">
    <property type="entry name" value="N-(deoxy)ribosyltransferase-like"/>
    <property type="match status" value="1"/>
</dbReference>
<dbReference type="Proteomes" id="UP000078397">
    <property type="component" value="Unassembled WGS sequence"/>
</dbReference>
<name>A0A179FE29_METCM</name>
<dbReference type="GeneID" id="28858207"/>
<protein>
    <submittedName>
        <fullName evidence="1">Nucleoside 2-deoxyribosyltransferase domain-containing protein</fullName>
    </submittedName>
</protein>
<dbReference type="Gene3D" id="3.40.50.450">
    <property type="match status" value="1"/>
</dbReference>
<reference evidence="1 2" key="1">
    <citation type="journal article" date="2016" name="PLoS Pathog.">
        <title>Biosynthesis of antibiotic leucinostatins in bio-control fungus Purpureocillium lilacinum and their inhibition on phytophthora revealed by genome mining.</title>
        <authorList>
            <person name="Wang G."/>
            <person name="Liu Z."/>
            <person name="Lin R."/>
            <person name="Li E."/>
            <person name="Mao Z."/>
            <person name="Ling J."/>
            <person name="Yang Y."/>
            <person name="Yin W.B."/>
            <person name="Xie B."/>
        </authorList>
    </citation>
    <scope>NUCLEOTIDE SEQUENCE [LARGE SCALE GENOMIC DNA]</scope>
    <source>
        <strain evidence="1">170</strain>
    </source>
</reference>